<dbReference type="Pfam" id="PF00056">
    <property type="entry name" value="Ldh_1_N"/>
    <property type="match status" value="1"/>
</dbReference>
<dbReference type="SUPFAM" id="SSF56327">
    <property type="entry name" value="LDH C-terminal domain-like"/>
    <property type="match status" value="1"/>
</dbReference>
<gene>
    <name evidence="8" type="ORF">UCRPC4_g02252</name>
</gene>
<feature type="binding site" evidence="4">
    <location>
        <begin position="9"/>
        <end position="14"/>
    </location>
    <ligand>
        <name>NAD(+)</name>
        <dbReference type="ChEBI" id="CHEBI:57540"/>
    </ligand>
</feature>
<accession>A0A0G2ES21</accession>
<dbReference type="Pfam" id="PF02866">
    <property type="entry name" value="Ldh_1_C"/>
    <property type="match status" value="1"/>
</dbReference>
<dbReference type="Gene3D" id="3.90.110.10">
    <property type="entry name" value="Lactate dehydrogenase/glycoside hydrolase, family 4, C-terminal"/>
    <property type="match status" value="1"/>
</dbReference>
<feature type="domain" description="Lactate/malate dehydrogenase C-terminal" evidence="7">
    <location>
        <begin position="143"/>
        <end position="295"/>
    </location>
</feature>
<protein>
    <submittedName>
        <fullName evidence="8">Putative l-lactate dehydrogenase</fullName>
    </submittedName>
</protein>
<evidence type="ECO:0000256" key="1">
    <source>
        <dbReference type="ARBA" id="ARBA00023002"/>
    </source>
</evidence>
<name>A0A0G2ES21_PHACM</name>
<dbReference type="PANTHER" id="PTHR43128:SF16">
    <property type="entry name" value="L-LACTATE DEHYDROGENASE"/>
    <property type="match status" value="1"/>
</dbReference>
<dbReference type="PIRSF" id="PIRSF000102">
    <property type="entry name" value="Lac_mal_DH"/>
    <property type="match status" value="1"/>
</dbReference>
<comment type="caution">
    <text evidence="8">The sequence shown here is derived from an EMBL/GenBank/DDBJ whole genome shotgun (WGS) entry which is preliminary data.</text>
</comment>
<feature type="binding site" evidence="4">
    <location>
        <position position="34"/>
    </location>
    <ligand>
        <name>NAD(+)</name>
        <dbReference type="ChEBI" id="CHEBI:57540"/>
    </ligand>
</feature>
<dbReference type="EMBL" id="LCWF01000054">
    <property type="protein sequence ID" value="KKY24951.1"/>
    <property type="molecule type" value="Genomic_DNA"/>
</dbReference>
<feature type="domain" description="Lactate/malate dehydrogenase N-terminal" evidence="6">
    <location>
        <begin position="4"/>
        <end position="140"/>
    </location>
</feature>
<dbReference type="Gene3D" id="3.40.50.720">
    <property type="entry name" value="NAD(P)-binding Rossmann-like Domain"/>
    <property type="match status" value="1"/>
</dbReference>
<keyword evidence="9" id="KW-1185">Reference proteome</keyword>
<evidence type="ECO:0000256" key="5">
    <source>
        <dbReference type="RuleBase" id="RU003369"/>
    </source>
</evidence>
<dbReference type="InterPro" id="IPR001557">
    <property type="entry name" value="L-lactate/malate_DH"/>
</dbReference>
<dbReference type="GO" id="GO:0004459">
    <property type="term" value="F:L-lactate dehydrogenase (NAD+) activity"/>
    <property type="evidence" value="ECO:0007669"/>
    <property type="project" value="TreeGrafter"/>
</dbReference>
<evidence type="ECO:0000256" key="2">
    <source>
        <dbReference type="ARBA" id="ARBA00023027"/>
    </source>
</evidence>
<reference evidence="8 9" key="1">
    <citation type="submission" date="2015-05" db="EMBL/GenBank/DDBJ databases">
        <title>Distinctive expansion of gene families associated with plant cell wall degradation and secondary metabolism in the genomes of grapevine trunk pathogens.</title>
        <authorList>
            <person name="Lawrence D.P."/>
            <person name="Travadon R."/>
            <person name="Rolshausen P.E."/>
            <person name="Baumgartner K."/>
        </authorList>
    </citation>
    <scope>NUCLEOTIDE SEQUENCE [LARGE SCALE GENOMIC DNA]</scope>
    <source>
        <strain evidence="8">UCRPC4</strain>
    </source>
</reference>
<dbReference type="GO" id="GO:0006089">
    <property type="term" value="P:lactate metabolic process"/>
    <property type="evidence" value="ECO:0007669"/>
    <property type="project" value="TreeGrafter"/>
</dbReference>
<proteinExistence type="inferred from homology"/>
<dbReference type="InterPro" id="IPR001236">
    <property type="entry name" value="Lactate/malate_DH_N"/>
</dbReference>
<dbReference type="OrthoDB" id="6270329at2759"/>
<evidence type="ECO:0000313" key="9">
    <source>
        <dbReference type="Proteomes" id="UP000053317"/>
    </source>
</evidence>
<feature type="binding site" evidence="4">
    <location>
        <begin position="116"/>
        <end position="118"/>
    </location>
    <ligand>
        <name>NAD(+)</name>
        <dbReference type="ChEBI" id="CHEBI:57540"/>
    </ligand>
</feature>
<keyword evidence="2 4" id="KW-0520">NAD</keyword>
<dbReference type="InterPro" id="IPR036291">
    <property type="entry name" value="NAD(P)-bd_dom_sf"/>
</dbReference>
<comment type="similarity">
    <text evidence="5">Belongs to the LDH/MDH superfamily.</text>
</comment>
<keyword evidence="1 5" id="KW-0560">Oxidoreductase</keyword>
<evidence type="ECO:0000259" key="6">
    <source>
        <dbReference type="Pfam" id="PF00056"/>
    </source>
</evidence>
<reference evidence="8 9" key="2">
    <citation type="submission" date="2015-05" db="EMBL/GenBank/DDBJ databases">
        <authorList>
            <person name="Morales-Cruz A."/>
            <person name="Amrine K.C."/>
            <person name="Cantu D."/>
        </authorList>
    </citation>
    <scope>NUCLEOTIDE SEQUENCE [LARGE SCALE GENOMIC DNA]</scope>
    <source>
        <strain evidence="8">UCRPC4</strain>
    </source>
</reference>
<organism evidence="8 9">
    <name type="scientific">Phaeomoniella chlamydospora</name>
    <name type="common">Phaeoacremonium chlamydosporum</name>
    <dbReference type="NCBI Taxonomy" id="158046"/>
    <lineage>
        <taxon>Eukaryota</taxon>
        <taxon>Fungi</taxon>
        <taxon>Dikarya</taxon>
        <taxon>Ascomycota</taxon>
        <taxon>Pezizomycotina</taxon>
        <taxon>Eurotiomycetes</taxon>
        <taxon>Chaetothyriomycetidae</taxon>
        <taxon>Phaeomoniellales</taxon>
        <taxon>Phaeomoniellaceae</taxon>
        <taxon>Phaeomoniella</taxon>
    </lineage>
</organism>
<evidence type="ECO:0000313" key="8">
    <source>
        <dbReference type="EMBL" id="KKY24951.1"/>
    </source>
</evidence>
<dbReference type="PANTHER" id="PTHR43128">
    <property type="entry name" value="L-2-HYDROXYCARBOXYLATE DEHYDROGENASE (NAD(P)(+))"/>
    <property type="match status" value="1"/>
</dbReference>
<dbReference type="InterPro" id="IPR022383">
    <property type="entry name" value="Lactate/malate_DH_C"/>
</dbReference>
<dbReference type="Proteomes" id="UP000053317">
    <property type="component" value="Unassembled WGS sequence"/>
</dbReference>
<evidence type="ECO:0000259" key="7">
    <source>
        <dbReference type="Pfam" id="PF02866"/>
    </source>
</evidence>
<sequence>MNRRIGIVGVGDTGSAIAFSLLLRSSCDEIVLNDSNGHLAKSQAADLEDAQFLSHTRVRTGGLPEIGQCDIAIVTAGVRPTPIQSRLELAESNIIIFKDILEQMAPLRKDLKLVIVTNPVDILTYVALQESHLPPEQVIGTGTLLDTIRLKNALQADLHMPATSLNAFVYGEHGHSQVIDWSNASTTTGVSLGLTPQHQDRLAKQTKEKAYRIISGKPGTSFGVAASTTAICESILRDRHDVQPISLWSPELGCTISLPAMLDRKGAHSLGIEHLQEAELVHLKESAETIKKAMGKEGLYTGQ</sequence>
<dbReference type="InterPro" id="IPR015955">
    <property type="entry name" value="Lactate_DH/Glyco_Ohase_4_C"/>
</dbReference>
<dbReference type="SUPFAM" id="SSF51735">
    <property type="entry name" value="NAD(P)-binding Rossmann-fold domains"/>
    <property type="match status" value="1"/>
</dbReference>
<feature type="binding site" evidence="4">
    <location>
        <position position="93"/>
    </location>
    <ligand>
        <name>NAD(+)</name>
        <dbReference type="ChEBI" id="CHEBI:57540"/>
    </ligand>
</feature>
<evidence type="ECO:0000256" key="3">
    <source>
        <dbReference type="PIRSR" id="PIRSR000102-1"/>
    </source>
</evidence>
<dbReference type="PRINTS" id="PR00086">
    <property type="entry name" value="LLDHDRGNASE"/>
</dbReference>
<evidence type="ECO:0000256" key="4">
    <source>
        <dbReference type="PIRSR" id="PIRSR000102-3"/>
    </source>
</evidence>
<dbReference type="AlphaFoldDB" id="A0A0G2ES21"/>
<feature type="active site" description="Proton acceptor" evidence="3">
    <location>
        <position position="173"/>
    </location>
</feature>